<dbReference type="Pfam" id="PF13378">
    <property type="entry name" value="MR_MLE_C"/>
    <property type="match status" value="1"/>
</dbReference>
<evidence type="ECO:0000256" key="1">
    <source>
        <dbReference type="ARBA" id="ARBA00023239"/>
    </source>
</evidence>
<evidence type="ECO:0000313" key="3">
    <source>
        <dbReference type="EMBL" id="AWR95728.1"/>
    </source>
</evidence>
<dbReference type="InterPro" id="IPR036849">
    <property type="entry name" value="Enolase-like_C_sf"/>
</dbReference>
<dbReference type="PANTHER" id="PTHR48080:SF2">
    <property type="entry name" value="D-GALACTONATE DEHYDRATASE"/>
    <property type="match status" value="1"/>
</dbReference>
<dbReference type="KEGG" id="abri:DFR85_15175"/>
<dbReference type="Proteomes" id="UP000248044">
    <property type="component" value="Chromosome"/>
</dbReference>
<dbReference type="SMART" id="SM00922">
    <property type="entry name" value="MR_MLE"/>
    <property type="match status" value="1"/>
</dbReference>
<accession>A0A2U9II71</accession>
<dbReference type="InterPro" id="IPR018110">
    <property type="entry name" value="Mandel_Rmase/mucon_lact_enz_CS"/>
</dbReference>
<reference evidence="3 4" key="1">
    <citation type="submission" date="2018-05" db="EMBL/GenBank/DDBJ databases">
        <title>Complete Genome Sequences of Extremely Thermoacidophilic, Metal-Mobilizing Type-Strain Members of the Archaeal Family Sulfolobaceae: Acidianus brierleyi DSM-1651T, Acidianus sulfidivorans DSM-18786T, Metallosphaera hakonensis DSM-7519T, and Metallosphaera prunae DSM-10039T.</title>
        <authorList>
            <person name="Counts J.A."/>
            <person name="Kelly R.M."/>
        </authorList>
    </citation>
    <scope>NUCLEOTIDE SEQUENCE [LARGE SCALE GENOMIC DNA]</scope>
    <source>
        <strain evidence="3 4">DSM 1651</strain>
    </source>
</reference>
<gene>
    <name evidence="3" type="ORF">DFR85_15175</name>
</gene>
<dbReference type="Gene3D" id="3.20.20.120">
    <property type="entry name" value="Enolase-like C-terminal domain"/>
    <property type="match status" value="1"/>
</dbReference>
<dbReference type="SFLD" id="SFLDS00001">
    <property type="entry name" value="Enolase"/>
    <property type="match status" value="1"/>
</dbReference>
<dbReference type="InterPro" id="IPR029065">
    <property type="entry name" value="Enolase_C-like"/>
</dbReference>
<dbReference type="OrthoDB" id="42605at2157"/>
<keyword evidence="1" id="KW-0456">Lyase</keyword>
<evidence type="ECO:0000313" key="4">
    <source>
        <dbReference type="Proteomes" id="UP000248044"/>
    </source>
</evidence>
<keyword evidence="4" id="KW-1185">Reference proteome</keyword>
<dbReference type="InterPro" id="IPR013341">
    <property type="entry name" value="Mandelate_racemase_N_dom"/>
</dbReference>
<name>A0A2U9II71_9CREN</name>
<dbReference type="EMBL" id="CP029289">
    <property type="protein sequence ID" value="AWR95728.1"/>
    <property type="molecule type" value="Genomic_DNA"/>
</dbReference>
<dbReference type="GeneID" id="36833525"/>
<dbReference type="InterPro" id="IPR013342">
    <property type="entry name" value="Mandelate_racemase_C"/>
</dbReference>
<protein>
    <submittedName>
        <fullName evidence="3">Mandelate racemase/muconate lactonizing enzyme family protein</fullName>
    </submittedName>
</protein>
<dbReference type="Pfam" id="PF02746">
    <property type="entry name" value="MR_MLE_N"/>
    <property type="match status" value="1"/>
</dbReference>
<sequence>MELKISDIKVITVQANFQWTFVRIYSKDIYGTGEAGPAPGLKGMESDFKKLLLGEDAFKIKRIEDKMRYATLYSGTTTHHLIAGIINAIYDLIGKYLNIPVYKLLGGDRDVIRLYVDAHGGKGLEAMNSVLLPENPEFLKNANVEKNRLQSTNNPIHGRLSQEKWNEDYTPESYSQRAKQLIVEGYTAIKFDLDIPTPFSNEYNIRSGDLNNKDIDYIASIMKSVRETVGDDIDLMVDLHWRYNINTAIRLCKALEPLRLRWIEDPTPAQTSISNLEEFRLITSYCSTPIETGENMYSVYQFKDLIKEGIRVWAPDIAKTGIKEGIKIAELAEMYDIEFSPHNIGSPIATLANAHVCSASGTFGVLEFHGHDLPIWQQLIKGNLKMEKGFIILSDKPGLGIDLDENVIKKYWNIEL</sequence>
<dbReference type="Gene3D" id="3.30.390.10">
    <property type="entry name" value="Enolase-like, N-terminal domain"/>
    <property type="match status" value="1"/>
</dbReference>
<dbReference type="AlphaFoldDB" id="A0A2U9II71"/>
<feature type="domain" description="Mandelate racemase/muconate lactonizing enzyme C-terminal" evidence="2">
    <location>
        <begin position="171"/>
        <end position="289"/>
    </location>
</feature>
<dbReference type="InterPro" id="IPR034593">
    <property type="entry name" value="DgoD-like"/>
</dbReference>
<dbReference type="PROSITE" id="PS00909">
    <property type="entry name" value="MR_MLE_2"/>
    <property type="match status" value="1"/>
</dbReference>
<dbReference type="InterPro" id="IPR029017">
    <property type="entry name" value="Enolase-like_N"/>
</dbReference>
<dbReference type="SFLD" id="SFLDG00179">
    <property type="entry name" value="mandelate_racemase"/>
    <property type="match status" value="1"/>
</dbReference>
<evidence type="ECO:0000259" key="2">
    <source>
        <dbReference type="SMART" id="SM00922"/>
    </source>
</evidence>
<dbReference type="RefSeq" id="WP_110271606.1">
    <property type="nucleotide sequence ID" value="NZ_CP029289.2"/>
</dbReference>
<dbReference type="GO" id="GO:0009063">
    <property type="term" value="P:amino acid catabolic process"/>
    <property type="evidence" value="ECO:0007669"/>
    <property type="project" value="InterPro"/>
</dbReference>
<proteinExistence type="predicted"/>
<organism evidence="3 4">
    <name type="scientific">Acidianus brierleyi</name>
    <dbReference type="NCBI Taxonomy" id="41673"/>
    <lineage>
        <taxon>Archaea</taxon>
        <taxon>Thermoproteota</taxon>
        <taxon>Thermoprotei</taxon>
        <taxon>Sulfolobales</taxon>
        <taxon>Sulfolobaceae</taxon>
        <taxon>Acidianus</taxon>
    </lineage>
</organism>
<dbReference type="GO" id="GO:0016829">
    <property type="term" value="F:lyase activity"/>
    <property type="evidence" value="ECO:0007669"/>
    <property type="project" value="UniProtKB-KW"/>
</dbReference>
<dbReference type="CDD" id="cd03316">
    <property type="entry name" value="MR_like"/>
    <property type="match status" value="1"/>
</dbReference>
<dbReference type="SUPFAM" id="SSF51604">
    <property type="entry name" value="Enolase C-terminal domain-like"/>
    <property type="match status" value="1"/>
</dbReference>
<dbReference type="SUPFAM" id="SSF54826">
    <property type="entry name" value="Enolase N-terminal domain-like"/>
    <property type="match status" value="1"/>
</dbReference>
<dbReference type="PANTHER" id="PTHR48080">
    <property type="entry name" value="D-GALACTONATE DEHYDRATASE-RELATED"/>
    <property type="match status" value="1"/>
</dbReference>